<comment type="caution">
    <text evidence="1">The sequence shown here is derived from an EMBL/GenBank/DDBJ whole genome shotgun (WGS) entry which is preliminary data.</text>
</comment>
<protein>
    <submittedName>
        <fullName evidence="1">Uncharacterized protein</fullName>
    </submittedName>
</protein>
<keyword evidence="2" id="KW-1185">Reference proteome</keyword>
<dbReference type="EMBL" id="FJUW01000012">
    <property type="protein sequence ID" value="CZS96204.1"/>
    <property type="molecule type" value="Genomic_DNA"/>
</dbReference>
<name>A0A1E1KHG1_9HELO</name>
<gene>
    <name evidence="1" type="ORF">RCO7_04998</name>
</gene>
<sequence length="125" mass="13992">MVKNIIFYNEDARLALIKDMNQAVPLEGLRLQIEIFEQRCCKSPSIPPGSPFKLDDLSATPSLKRFMLRDHLIALGILKHDLTAGLAVPDEILAQERSKEDGSRTGVVRGLSSYSVISRSRDREL</sequence>
<dbReference type="Proteomes" id="UP000178129">
    <property type="component" value="Unassembled WGS sequence"/>
</dbReference>
<accession>A0A1E1KHG1</accession>
<evidence type="ECO:0000313" key="2">
    <source>
        <dbReference type="Proteomes" id="UP000178129"/>
    </source>
</evidence>
<evidence type="ECO:0000313" key="1">
    <source>
        <dbReference type="EMBL" id="CZS96204.1"/>
    </source>
</evidence>
<reference evidence="2" key="1">
    <citation type="submission" date="2016-03" db="EMBL/GenBank/DDBJ databases">
        <authorList>
            <person name="Ploux O."/>
        </authorList>
    </citation>
    <scope>NUCLEOTIDE SEQUENCE [LARGE SCALE GENOMIC DNA]</scope>
    <source>
        <strain evidence="2">UK7</strain>
    </source>
</reference>
<dbReference type="InParanoid" id="A0A1E1KHG1"/>
<organism evidence="1 2">
    <name type="scientific">Rhynchosporium graminicola</name>
    <dbReference type="NCBI Taxonomy" id="2792576"/>
    <lineage>
        <taxon>Eukaryota</taxon>
        <taxon>Fungi</taxon>
        <taxon>Dikarya</taxon>
        <taxon>Ascomycota</taxon>
        <taxon>Pezizomycotina</taxon>
        <taxon>Leotiomycetes</taxon>
        <taxon>Helotiales</taxon>
        <taxon>Ploettnerulaceae</taxon>
        <taxon>Rhynchosporium</taxon>
    </lineage>
</organism>
<proteinExistence type="predicted"/>
<dbReference type="AlphaFoldDB" id="A0A1E1KHG1"/>